<comment type="cofactor">
    <cofactor evidence="1">
        <name>Mg(2+)</name>
        <dbReference type="ChEBI" id="CHEBI:18420"/>
    </cofactor>
</comment>
<reference evidence="8" key="1">
    <citation type="journal article" date="2020" name="ISME J.">
        <title>Gammaproteobacteria mediating utilization of methyl-, sulfur- and petroleum organic compounds in deep ocean hydrothermal plumes.</title>
        <authorList>
            <person name="Zhou Z."/>
            <person name="Liu Y."/>
            <person name="Pan J."/>
            <person name="Cron B.R."/>
            <person name="Toner B.M."/>
            <person name="Anantharaman K."/>
            <person name="Breier J.A."/>
            <person name="Dick G.J."/>
            <person name="Li M."/>
        </authorList>
    </citation>
    <scope>NUCLEOTIDE SEQUENCE</scope>
    <source>
        <strain evidence="8">SZUA-1451</strain>
    </source>
</reference>
<dbReference type="NCBIfam" id="TIGR01509">
    <property type="entry name" value="HAD-SF-IA-v3"/>
    <property type="match status" value="1"/>
</dbReference>
<sequence>MEAILFDLDETLLTEKPLVAFFLPQIYEKIAKKLGIDRQSARIRFLREVMSRKNTYEWHDWNFFFRLFNLDLRYEELLTAYPHKIRVFPDVIPTLEWLKEEGYRLGIITSGPKYQRLKLRIAKLDNYFDVIVTRDDLKTVKPDPKIFLYALEKLKVEPDEAMMIGDSLEQDVYGAKSVGMVTVWINRSNDKGYNFADYEIRTLHELRKILEGLE</sequence>
<evidence type="ECO:0000256" key="5">
    <source>
        <dbReference type="ARBA" id="ARBA00022723"/>
    </source>
</evidence>
<name>A0A832Z9P0_9EURY</name>
<keyword evidence="5" id="KW-0479">Metal-binding</keyword>
<dbReference type="InterPro" id="IPR051400">
    <property type="entry name" value="HAD-like_hydrolase"/>
</dbReference>
<dbReference type="Proteomes" id="UP000649326">
    <property type="component" value="Unassembled WGS sequence"/>
</dbReference>
<dbReference type="InterPro" id="IPR006549">
    <property type="entry name" value="HAD-SF_hydro_IIIA"/>
</dbReference>
<gene>
    <name evidence="8" type="ORF">EYH13_00360</name>
</gene>
<dbReference type="SFLD" id="SFLDS00003">
    <property type="entry name" value="Haloacid_Dehalogenase"/>
    <property type="match status" value="1"/>
</dbReference>
<dbReference type="EMBL" id="DQUG01000014">
    <property type="protein sequence ID" value="HIP74627.1"/>
    <property type="molecule type" value="Genomic_DNA"/>
</dbReference>
<dbReference type="NCBIfam" id="TIGR01662">
    <property type="entry name" value="HAD-SF-IIIA"/>
    <property type="match status" value="1"/>
</dbReference>
<dbReference type="InterPro" id="IPR036412">
    <property type="entry name" value="HAD-like_sf"/>
</dbReference>
<dbReference type="PRINTS" id="PR00413">
    <property type="entry name" value="HADHALOGNASE"/>
</dbReference>
<dbReference type="GO" id="GO:0044281">
    <property type="term" value="P:small molecule metabolic process"/>
    <property type="evidence" value="ECO:0007669"/>
    <property type="project" value="UniProtKB-ARBA"/>
</dbReference>
<dbReference type="PANTHER" id="PTHR46470">
    <property type="entry name" value="N-ACYLNEURAMINATE-9-PHOSPHATASE"/>
    <property type="match status" value="1"/>
</dbReference>
<evidence type="ECO:0000313" key="9">
    <source>
        <dbReference type="Proteomes" id="UP000649326"/>
    </source>
</evidence>
<dbReference type="Pfam" id="PF13419">
    <property type="entry name" value="HAD_2"/>
    <property type="match status" value="1"/>
</dbReference>
<dbReference type="AlphaFoldDB" id="A0A832Z9P0"/>
<comment type="similarity">
    <text evidence="3">Belongs to the HAD-like hydrolase superfamily.</text>
</comment>
<evidence type="ECO:0000256" key="3">
    <source>
        <dbReference type="ARBA" id="ARBA00007958"/>
    </source>
</evidence>
<evidence type="ECO:0000313" key="8">
    <source>
        <dbReference type="EMBL" id="HIP74627.1"/>
    </source>
</evidence>
<evidence type="ECO:0000256" key="7">
    <source>
        <dbReference type="ARBA" id="ARBA00022842"/>
    </source>
</evidence>
<dbReference type="NCBIfam" id="TIGR02253">
    <property type="entry name" value="CTE7"/>
    <property type="match status" value="1"/>
</dbReference>
<dbReference type="InterPro" id="IPR023214">
    <property type="entry name" value="HAD_sf"/>
</dbReference>
<dbReference type="SUPFAM" id="SSF56784">
    <property type="entry name" value="HAD-like"/>
    <property type="match status" value="1"/>
</dbReference>
<dbReference type="Gene3D" id="3.40.50.1000">
    <property type="entry name" value="HAD superfamily/HAD-like"/>
    <property type="match status" value="1"/>
</dbReference>
<organism evidence="8 9">
    <name type="scientific">Thermococcus paralvinellae</name>
    <dbReference type="NCBI Taxonomy" id="582419"/>
    <lineage>
        <taxon>Archaea</taxon>
        <taxon>Methanobacteriati</taxon>
        <taxon>Methanobacteriota</taxon>
        <taxon>Thermococci</taxon>
        <taxon>Thermococcales</taxon>
        <taxon>Thermococcaceae</taxon>
        <taxon>Thermococcus</taxon>
    </lineage>
</organism>
<protein>
    <recommendedName>
        <fullName evidence="4">Glyceraldehyde 3-phosphate phosphatase</fullName>
    </recommendedName>
</protein>
<dbReference type="Gene3D" id="1.10.150.520">
    <property type="match status" value="1"/>
</dbReference>
<dbReference type="SFLD" id="SFLDG01129">
    <property type="entry name" value="C1.5:_HAD__Beta-PGM__Phosphata"/>
    <property type="match status" value="1"/>
</dbReference>
<comment type="caution">
    <text evidence="8">The sequence shown here is derived from an EMBL/GenBank/DDBJ whole genome shotgun (WGS) entry which is preliminary data.</text>
</comment>
<dbReference type="InterPro" id="IPR006439">
    <property type="entry name" value="HAD-SF_hydro_IA"/>
</dbReference>
<proteinExistence type="inferred from homology"/>
<evidence type="ECO:0000256" key="1">
    <source>
        <dbReference type="ARBA" id="ARBA00001946"/>
    </source>
</evidence>
<evidence type="ECO:0000256" key="2">
    <source>
        <dbReference type="ARBA" id="ARBA00003513"/>
    </source>
</evidence>
<keyword evidence="6 8" id="KW-0378">Hydrolase</keyword>
<dbReference type="GO" id="GO:0046872">
    <property type="term" value="F:metal ion binding"/>
    <property type="evidence" value="ECO:0007669"/>
    <property type="project" value="UniProtKB-KW"/>
</dbReference>
<keyword evidence="7" id="KW-0460">Magnesium</keyword>
<evidence type="ECO:0000256" key="4">
    <source>
        <dbReference type="ARBA" id="ARBA00019531"/>
    </source>
</evidence>
<dbReference type="SFLD" id="SFLDG01135">
    <property type="entry name" value="C1.5.6:_HAD__Beta-PGM__Phospha"/>
    <property type="match status" value="1"/>
</dbReference>
<dbReference type="InterPro" id="IPR011950">
    <property type="entry name" value="HAD-SF_hydro_IA_CTE7"/>
</dbReference>
<dbReference type="GO" id="GO:0016791">
    <property type="term" value="F:phosphatase activity"/>
    <property type="evidence" value="ECO:0007669"/>
    <property type="project" value="TreeGrafter"/>
</dbReference>
<dbReference type="PANTHER" id="PTHR46470:SF2">
    <property type="entry name" value="GLYCERALDEHYDE 3-PHOSPHATE PHOSPHATASE"/>
    <property type="match status" value="1"/>
</dbReference>
<accession>A0A832Z9P0</accession>
<evidence type="ECO:0000256" key="6">
    <source>
        <dbReference type="ARBA" id="ARBA00022801"/>
    </source>
</evidence>
<dbReference type="NCBIfam" id="TIGR01549">
    <property type="entry name" value="HAD-SF-IA-v1"/>
    <property type="match status" value="1"/>
</dbReference>
<dbReference type="InterPro" id="IPR041492">
    <property type="entry name" value="HAD_2"/>
</dbReference>
<comment type="function">
    <text evidence="2">Catalyzes the dephosphorylation of D,L-glyceraldehyde 3-phosphate in vitro.</text>
</comment>